<keyword evidence="1" id="KW-0812">Transmembrane</keyword>
<sequence length="155" mass="17243">MRLSYRCPKCEQSQHRVAVEPGTVLQCTACDWSRAIPAGDLEGDRPRCCLICGNQDLWRQKDFPQRLGIAAVVAGAALSSIAWYFHQPLLALGILLAFGALDMLLFGIMPDILVCYRCQARHHDSTGDSGHAGFDHELAEKYRQERLRLEQSAGT</sequence>
<evidence type="ECO:0000256" key="1">
    <source>
        <dbReference type="SAM" id="Phobius"/>
    </source>
</evidence>
<dbReference type="Proteomes" id="UP000320496">
    <property type="component" value="Chromosome"/>
</dbReference>
<dbReference type="KEGG" id="mri:Mal4_42280"/>
<keyword evidence="1" id="KW-1133">Transmembrane helix</keyword>
<dbReference type="OrthoDB" id="5292742at2"/>
<evidence type="ECO:0000313" key="2">
    <source>
        <dbReference type="EMBL" id="QDU39875.1"/>
    </source>
</evidence>
<dbReference type="EMBL" id="CP036275">
    <property type="protein sequence ID" value="QDU39875.1"/>
    <property type="molecule type" value="Genomic_DNA"/>
</dbReference>
<feature type="transmembrane region" description="Helical" evidence="1">
    <location>
        <begin position="91"/>
        <end position="116"/>
    </location>
</feature>
<reference evidence="2 3" key="1">
    <citation type="submission" date="2019-02" db="EMBL/GenBank/DDBJ databases">
        <title>Deep-cultivation of Planctomycetes and their phenomic and genomic characterization uncovers novel biology.</title>
        <authorList>
            <person name="Wiegand S."/>
            <person name="Jogler M."/>
            <person name="Boedeker C."/>
            <person name="Pinto D."/>
            <person name="Vollmers J."/>
            <person name="Rivas-Marin E."/>
            <person name="Kohn T."/>
            <person name="Peeters S.H."/>
            <person name="Heuer A."/>
            <person name="Rast P."/>
            <person name="Oberbeckmann S."/>
            <person name="Bunk B."/>
            <person name="Jeske O."/>
            <person name="Meyerdierks A."/>
            <person name="Storesund J.E."/>
            <person name="Kallscheuer N."/>
            <person name="Luecker S."/>
            <person name="Lage O.M."/>
            <person name="Pohl T."/>
            <person name="Merkel B.J."/>
            <person name="Hornburger P."/>
            <person name="Mueller R.-W."/>
            <person name="Bruemmer F."/>
            <person name="Labrenz M."/>
            <person name="Spormann A.M."/>
            <person name="Op den Camp H."/>
            <person name="Overmann J."/>
            <person name="Amann R."/>
            <person name="Jetten M.S.M."/>
            <person name="Mascher T."/>
            <person name="Medema M.H."/>
            <person name="Devos D.P."/>
            <person name="Kaster A.-K."/>
            <person name="Ovreas L."/>
            <person name="Rohde M."/>
            <person name="Galperin M.Y."/>
            <person name="Jogler C."/>
        </authorList>
    </citation>
    <scope>NUCLEOTIDE SEQUENCE [LARGE SCALE GENOMIC DNA]</scope>
    <source>
        <strain evidence="2 3">Mal4</strain>
    </source>
</reference>
<gene>
    <name evidence="2" type="ORF">Mal4_42280</name>
</gene>
<proteinExistence type="predicted"/>
<keyword evidence="3" id="KW-1185">Reference proteome</keyword>
<dbReference type="RefSeq" id="WP_145371014.1">
    <property type="nucleotide sequence ID" value="NZ_CP036275.1"/>
</dbReference>
<protein>
    <submittedName>
        <fullName evidence="2">Uncharacterized protein</fullName>
    </submittedName>
</protein>
<name>A0A517ZBK0_9PLAN</name>
<evidence type="ECO:0000313" key="3">
    <source>
        <dbReference type="Proteomes" id="UP000320496"/>
    </source>
</evidence>
<organism evidence="2 3">
    <name type="scientific">Maioricimonas rarisocia</name>
    <dbReference type="NCBI Taxonomy" id="2528026"/>
    <lineage>
        <taxon>Bacteria</taxon>
        <taxon>Pseudomonadati</taxon>
        <taxon>Planctomycetota</taxon>
        <taxon>Planctomycetia</taxon>
        <taxon>Planctomycetales</taxon>
        <taxon>Planctomycetaceae</taxon>
        <taxon>Maioricimonas</taxon>
    </lineage>
</organism>
<feature type="transmembrane region" description="Helical" evidence="1">
    <location>
        <begin position="67"/>
        <end position="85"/>
    </location>
</feature>
<accession>A0A517ZBK0</accession>
<keyword evidence="1" id="KW-0472">Membrane</keyword>
<dbReference type="AlphaFoldDB" id="A0A517ZBK0"/>